<keyword evidence="2" id="KW-1133">Transmembrane helix</keyword>
<dbReference type="Proteomes" id="UP000001937">
    <property type="component" value="Chromosome"/>
</dbReference>
<gene>
    <name evidence="3" type="ordered locus">Francci3_1328</name>
</gene>
<feature type="compositionally biased region" description="Pro residues" evidence="1">
    <location>
        <begin position="16"/>
        <end position="26"/>
    </location>
</feature>
<dbReference type="EMBL" id="CP000249">
    <property type="protein sequence ID" value="ABD10705.1"/>
    <property type="molecule type" value="Genomic_DNA"/>
</dbReference>
<evidence type="ECO:0000313" key="4">
    <source>
        <dbReference type="Proteomes" id="UP000001937"/>
    </source>
</evidence>
<keyword evidence="4" id="KW-1185">Reference proteome</keyword>
<protein>
    <submittedName>
        <fullName evidence="3">Uncharacterized protein</fullName>
    </submittedName>
</protein>
<reference evidence="3 4" key="1">
    <citation type="journal article" date="2007" name="Genome Res.">
        <title>Genome characteristics of facultatively symbiotic Frankia sp. strains reflect host range and host plant biogeography.</title>
        <authorList>
            <person name="Normand P."/>
            <person name="Lapierre P."/>
            <person name="Tisa L.S."/>
            <person name="Gogarten J.P."/>
            <person name="Alloisio N."/>
            <person name="Bagnarol E."/>
            <person name="Bassi C.A."/>
            <person name="Berry A.M."/>
            <person name="Bickhart D.M."/>
            <person name="Choisne N."/>
            <person name="Couloux A."/>
            <person name="Cournoyer B."/>
            <person name="Cruveiller S."/>
            <person name="Daubin V."/>
            <person name="Demange N."/>
            <person name="Francino M.P."/>
            <person name="Goltsman E."/>
            <person name="Huang Y."/>
            <person name="Kopp O.R."/>
            <person name="Labarre L."/>
            <person name="Lapidus A."/>
            <person name="Lavire C."/>
            <person name="Marechal J."/>
            <person name="Martinez M."/>
            <person name="Mastronunzio J.E."/>
            <person name="Mullin B.C."/>
            <person name="Niemann J."/>
            <person name="Pujic P."/>
            <person name="Rawnsley T."/>
            <person name="Rouy Z."/>
            <person name="Schenowitz C."/>
            <person name="Sellstedt A."/>
            <person name="Tavares F."/>
            <person name="Tomkins J.P."/>
            <person name="Vallenet D."/>
            <person name="Valverde C."/>
            <person name="Wall L.G."/>
            <person name="Wang Y."/>
            <person name="Medigue C."/>
            <person name="Benson D.R."/>
        </authorList>
    </citation>
    <scope>NUCLEOTIDE SEQUENCE [LARGE SCALE GENOMIC DNA]</scope>
    <source>
        <strain evidence="4">DSM 45818 / CECT 9043 / CcI3</strain>
    </source>
</reference>
<dbReference type="HOGENOM" id="CLU_1254417_0_0_11"/>
<feature type="region of interest" description="Disordered" evidence="1">
    <location>
        <begin position="1"/>
        <end position="40"/>
    </location>
</feature>
<evidence type="ECO:0000256" key="1">
    <source>
        <dbReference type="SAM" id="MobiDB-lite"/>
    </source>
</evidence>
<evidence type="ECO:0000256" key="2">
    <source>
        <dbReference type="SAM" id="Phobius"/>
    </source>
</evidence>
<dbReference type="STRING" id="106370.Francci3_1328"/>
<dbReference type="KEGG" id="fra:Francci3_1328"/>
<feature type="compositionally biased region" description="Low complexity" evidence="1">
    <location>
        <begin position="184"/>
        <end position="201"/>
    </location>
</feature>
<accession>Q2JDD7</accession>
<organism evidence="3 4">
    <name type="scientific">Frankia casuarinae (strain DSM 45818 / CECT 9043 / HFP020203 / CcI3)</name>
    <dbReference type="NCBI Taxonomy" id="106370"/>
    <lineage>
        <taxon>Bacteria</taxon>
        <taxon>Bacillati</taxon>
        <taxon>Actinomycetota</taxon>
        <taxon>Actinomycetes</taxon>
        <taxon>Frankiales</taxon>
        <taxon>Frankiaceae</taxon>
        <taxon>Frankia</taxon>
    </lineage>
</organism>
<sequence>MRKVGGGWGVHHDPQRPPGWPPPVPPISWGGPGWPGGPPAPRRSRARWLIPLVLVLALLTGAGGTGLFLLLRSTDGPANAVRAYLMEVRDSRYEAAYVRLCPSVQERRPASEFAIIMRALDDVQGGIASFAVRRVQIHRSVGSPTVREVQVDVRRGSAAASHETYQVGKESGSYCLLTPGAPFSLDPSLPPDLQQPGPFDDSPGDGRRGGGDDEPPVRTA</sequence>
<evidence type="ECO:0000313" key="3">
    <source>
        <dbReference type="EMBL" id="ABD10705.1"/>
    </source>
</evidence>
<proteinExistence type="predicted"/>
<feature type="transmembrane region" description="Helical" evidence="2">
    <location>
        <begin position="48"/>
        <end position="71"/>
    </location>
</feature>
<keyword evidence="2" id="KW-0472">Membrane</keyword>
<name>Q2JDD7_FRACC</name>
<keyword evidence="2" id="KW-0812">Transmembrane</keyword>
<feature type="region of interest" description="Disordered" evidence="1">
    <location>
        <begin position="182"/>
        <end position="220"/>
    </location>
</feature>
<dbReference type="AlphaFoldDB" id="Q2JDD7"/>